<dbReference type="Proteomes" id="UP001500192">
    <property type="component" value="Unassembled WGS sequence"/>
</dbReference>
<dbReference type="InterPro" id="IPR029058">
    <property type="entry name" value="AB_hydrolase_fold"/>
</dbReference>
<gene>
    <name evidence="1" type="ORF">GCM10023214_55490</name>
</gene>
<dbReference type="RefSeq" id="WP_346055380.1">
    <property type="nucleotide sequence ID" value="NZ_BAABIB010000106.1"/>
</dbReference>
<dbReference type="EMBL" id="BAABIB010000106">
    <property type="protein sequence ID" value="GAA5173109.1"/>
    <property type="molecule type" value="Genomic_DNA"/>
</dbReference>
<reference evidence="2" key="1">
    <citation type="journal article" date="2019" name="Int. J. Syst. Evol. Microbiol.">
        <title>The Global Catalogue of Microorganisms (GCM) 10K type strain sequencing project: providing services to taxonomists for standard genome sequencing and annotation.</title>
        <authorList>
            <consortium name="The Broad Institute Genomics Platform"/>
            <consortium name="The Broad Institute Genome Sequencing Center for Infectious Disease"/>
            <person name="Wu L."/>
            <person name="Ma J."/>
        </authorList>
    </citation>
    <scope>NUCLEOTIDE SEQUENCE [LARGE SCALE GENOMIC DNA]</scope>
    <source>
        <strain evidence="2">JCM 18054</strain>
    </source>
</reference>
<evidence type="ECO:0000313" key="1">
    <source>
        <dbReference type="EMBL" id="GAA5173109.1"/>
    </source>
</evidence>
<name>A0ABP9R9G4_9PSEU</name>
<proteinExistence type="predicted"/>
<evidence type="ECO:0000313" key="2">
    <source>
        <dbReference type="Proteomes" id="UP001500192"/>
    </source>
</evidence>
<dbReference type="Gene3D" id="3.40.50.1820">
    <property type="entry name" value="alpha/beta hydrolase"/>
    <property type="match status" value="1"/>
</dbReference>
<protein>
    <recommendedName>
        <fullName evidence="3">Peptidase S9 prolyl oligopeptidase catalytic domain-containing protein</fullName>
    </recommendedName>
</protein>
<accession>A0ABP9R9G4</accession>
<organism evidence="1 2">
    <name type="scientific">Amycolatopsis dongchuanensis</name>
    <dbReference type="NCBI Taxonomy" id="1070866"/>
    <lineage>
        <taxon>Bacteria</taxon>
        <taxon>Bacillati</taxon>
        <taxon>Actinomycetota</taxon>
        <taxon>Actinomycetes</taxon>
        <taxon>Pseudonocardiales</taxon>
        <taxon>Pseudonocardiaceae</taxon>
        <taxon>Amycolatopsis</taxon>
    </lineage>
</organism>
<sequence>MSSVLDWVAANAARYGFDPGKILARGVSTGGYYAFRAAHTHAGRLFAVVAQGGGAHHLFDAEWISAQNRMECPFALVRGNPGHMGNPGAEEIIYDWLDDAVGGRR</sequence>
<dbReference type="SUPFAM" id="SSF53474">
    <property type="entry name" value="alpha/beta-Hydrolases"/>
    <property type="match status" value="1"/>
</dbReference>
<comment type="caution">
    <text evidence="1">The sequence shown here is derived from an EMBL/GenBank/DDBJ whole genome shotgun (WGS) entry which is preliminary data.</text>
</comment>
<evidence type="ECO:0008006" key="3">
    <source>
        <dbReference type="Google" id="ProtNLM"/>
    </source>
</evidence>
<keyword evidence="2" id="KW-1185">Reference proteome</keyword>